<comment type="caution">
    <text evidence="2">The sequence shown here is derived from an EMBL/GenBank/DDBJ whole genome shotgun (WGS) entry which is preliminary data.</text>
</comment>
<feature type="chain" id="PRO_5026881357" evidence="1">
    <location>
        <begin position="21"/>
        <end position="309"/>
    </location>
</feature>
<reference evidence="2 3" key="1">
    <citation type="submission" date="2020-02" db="EMBL/GenBank/DDBJ databases">
        <title>Draft genome sequence of two Spirosoma agri KCTC 52727 and Spirosoma terrae KCTC 52035.</title>
        <authorList>
            <person name="Rojas J."/>
            <person name="Ambika Manirajan B."/>
            <person name="Suarez C."/>
            <person name="Ratering S."/>
            <person name="Schnell S."/>
        </authorList>
    </citation>
    <scope>NUCLEOTIDE SEQUENCE [LARGE SCALE GENOMIC DNA]</scope>
    <source>
        <strain evidence="2 3">KCTC 52035</strain>
    </source>
</reference>
<dbReference type="PROSITE" id="PS51257">
    <property type="entry name" value="PROKAR_LIPOPROTEIN"/>
    <property type="match status" value="1"/>
</dbReference>
<protein>
    <submittedName>
        <fullName evidence="2">DUF4249 domain-containing protein</fullName>
    </submittedName>
</protein>
<evidence type="ECO:0000313" key="3">
    <source>
        <dbReference type="Proteomes" id="UP000474175"/>
    </source>
</evidence>
<organism evidence="2 3">
    <name type="scientific">Spirosoma terrae</name>
    <dbReference type="NCBI Taxonomy" id="1968276"/>
    <lineage>
        <taxon>Bacteria</taxon>
        <taxon>Pseudomonadati</taxon>
        <taxon>Bacteroidota</taxon>
        <taxon>Cytophagia</taxon>
        <taxon>Cytophagales</taxon>
        <taxon>Cytophagaceae</taxon>
        <taxon>Spirosoma</taxon>
    </lineage>
</organism>
<evidence type="ECO:0000256" key="1">
    <source>
        <dbReference type="SAM" id="SignalP"/>
    </source>
</evidence>
<keyword evidence="1" id="KW-0732">Signal</keyword>
<gene>
    <name evidence="2" type="ORF">GK108_23705</name>
</gene>
<feature type="signal peptide" evidence="1">
    <location>
        <begin position="1"/>
        <end position="20"/>
    </location>
</feature>
<evidence type="ECO:0000313" key="2">
    <source>
        <dbReference type="EMBL" id="NDU97911.1"/>
    </source>
</evidence>
<name>A0A6L9LFI9_9BACT</name>
<dbReference type="Pfam" id="PF14054">
    <property type="entry name" value="DUF4249"/>
    <property type="match status" value="1"/>
</dbReference>
<keyword evidence="3" id="KW-1185">Reference proteome</keyword>
<dbReference type="Proteomes" id="UP000474175">
    <property type="component" value="Unassembled WGS sequence"/>
</dbReference>
<dbReference type="EMBL" id="JAAFZH010000014">
    <property type="protein sequence ID" value="NDU97911.1"/>
    <property type="molecule type" value="Genomic_DNA"/>
</dbReference>
<dbReference type="RefSeq" id="WP_163953844.1">
    <property type="nucleotide sequence ID" value="NZ_JAAFZH010000014.1"/>
</dbReference>
<proteinExistence type="predicted"/>
<dbReference type="InterPro" id="IPR025345">
    <property type="entry name" value="DUF4249"/>
</dbReference>
<dbReference type="AlphaFoldDB" id="A0A6L9LFI9"/>
<sequence length="309" mass="34193">MKFVLCALLSLLLMSCGSLRNEVSPGTLIGERDQLVVTCYLSPQDTVLAVKVTRSQSVLEDELQTVSSRNVVDATVTLSDGSRSAVLTYDNTTRPQSLRPYYNIRASAMPIIVGRTYTLTVVTPQGERATSTCTIPGAVNLTGVTFDSLQSGNSQRYFVRARWRDEAGRPNYYQTTGVFWFTADCATCPKDTSSLTTSDFAYLSFDDDNRGLFVDTDLDGTEMISGRAYLNGSNLNPGLPFMYRYQKASVTVNLLNVEQTYYQFWSAVVRQRRVRNNPFAEPVIIPSNIQGGLGCFAGYNTASKNLVLR</sequence>
<accession>A0A6L9LFI9</accession>